<reference evidence="2 3" key="1">
    <citation type="journal article" date="2010" name="Int. J. Syst. Evol. Microbiol.">
        <title>Sphingopyxis bauzanensis sp. nov., a psychrophilic bacterium isolated from soil.</title>
        <authorList>
            <person name="Zhang D.C."/>
            <person name="Liu H.C."/>
            <person name="Xin Y.H."/>
            <person name="Zhou Y.G."/>
            <person name="Schinner F."/>
            <person name="Margesin R."/>
        </authorList>
    </citation>
    <scope>NUCLEOTIDE SEQUENCE [LARGE SCALE GENOMIC DNA]</scope>
    <source>
        <strain evidence="2 3">DSM 22271</strain>
    </source>
</reference>
<dbReference type="AlphaFoldDB" id="A0A246K0D2"/>
<name>A0A246K0D2_9SPHN</name>
<dbReference type="Proteomes" id="UP000197361">
    <property type="component" value="Unassembled WGS sequence"/>
</dbReference>
<protein>
    <submittedName>
        <fullName evidence="2">Uncharacterized protein</fullName>
    </submittedName>
</protein>
<evidence type="ECO:0000313" key="3">
    <source>
        <dbReference type="Proteomes" id="UP000197361"/>
    </source>
</evidence>
<gene>
    <name evidence="2" type="ORF">CDQ92_01940</name>
</gene>
<dbReference type="RefSeq" id="WP_088439588.1">
    <property type="nucleotide sequence ID" value="NZ_BMMC01000028.1"/>
</dbReference>
<feature type="region of interest" description="Disordered" evidence="1">
    <location>
        <begin position="262"/>
        <end position="289"/>
    </location>
</feature>
<proteinExistence type="predicted"/>
<keyword evidence="3" id="KW-1185">Reference proteome</keyword>
<organism evidence="2 3">
    <name type="scientific">Sphingopyxis bauzanensis</name>
    <dbReference type="NCBI Taxonomy" id="651663"/>
    <lineage>
        <taxon>Bacteria</taxon>
        <taxon>Pseudomonadati</taxon>
        <taxon>Pseudomonadota</taxon>
        <taxon>Alphaproteobacteria</taxon>
        <taxon>Sphingomonadales</taxon>
        <taxon>Sphingomonadaceae</taxon>
        <taxon>Sphingopyxis</taxon>
    </lineage>
</organism>
<sequence length="289" mass="31138">MAKTTTSKAIVPAGRRKTTVMRKAATVAVAPATDGTLLPILGSDLAVAKLIGDGGDVMREGGVVLVTGRAYATRAGVVPAEEIFYDQAPRPGGKGPWLGEADKVSWRDEASGYDCIMLRDTDDGFLSGYVGIPHNHPLWGWDNGAVPSDIGIEVHGGLTYSRLCEEGPSPARRLAVEARRICHVTLRPAAYHPVAHATDHRVEDPHAWWFGFSCDHAYDLIPRHAQISSRPKSSELARTYRDDAYVVRETVALAAQLRAIAEGDAAPQRDDQPPPIGLDPRRGGGRGRL</sequence>
<evidence type="ECO:0000256" key="1">
    <source>
        <dbReference type="SAM" id="MobiDB-lite"/>
    </source>
</evidence>
<dbReference type="EMBL" id="NISK01000001">
    <property type="protein sequence ID" value="OWQ98965.1"/>
    <property type="molecule type" value="Genomic_DNA"/>
</dbReference>
<dbReference type="OrthoDB" id="9135221at2"/>
<evidence type="ECO:0000313" key="2">
    <source>
        <dbReference type="EMBL" id="OWQ98965.1"/>
    </source>
</evidence>
<comment type="caution">
    <text evidence="2">The sequence shown here is derived from an EMBL/GenBank/DDBJ whole genome shotgun (WGS) entry which is preliminary data.</text>
</comment>
<accession>A0A246K0D2</accession>